<evidence type="ECO:0000256" key="11">
    <source>
        <dbReference type="ARBA" id="ARBA00023211"/>
    </source>
</evidence>
<keyword evidence="15" id="KW-1185">Reference proteome</keyword>
<dbReference type="GO" id="GO:0016757">
    <property type="term" value="F:glycosyltransferase activity"/>
    <property type="evidence" value="ECO:0007669"/>
    <property type="project" value="UniProtKB-KW"/>
</dbReference>
<comment type="catalytic activity">
    <reaction evidence="12">
        <text>di-trans,octa-cis-undecaprenyl phosphate + UDP-N-acetyl-alpha-D-glucosamine = N-acetyl-alpha-D-glucosaminyl-di-trans,octa-cis-undecaprenyl diphosphate + UMP</text>
        <dbReference type="Rhea" id="RHEA:28090"/>
        <dbReference type="ChEBI" id="CHEBI:57705"/>
        <dbReference type="ChEBI" id="CHEBI:57865"/>
        <dbReference type="ChEBI" id="CHEBI:60392"/>
        <dbReference type="ChEBI" id="CHEBI:62959"/>
        <dbReference type="EC" id="2.7.8.33"/>
    </reaction>
</comment>
<feature type="binding site" evidence="13">
    <location>
        <position position="212"/>
    </location>
    <ligand>
        <name>Mg(2+)</name>
        <dbReference type="ChEBI" id="CHEBI:18420"/>
    </ligand>
</feature>
<dbReference type="UniPathway" id="UPA00281"/>
<accession>A4BIW7</accession>
<dbReference type="InterPro" id="IPR012750">
    <property type="entry name" value="ECA_WecA-rel"/>
</dbReference>
<evidence type="ECO:0000256" key="7">
    <source>
        <dbReference type="ARBA" id="ARBA00022842"/>
    </source>
</evidence>
<dbReference type="Pfam" id="PF00953">
    <property type="entry name" value="Glycos_transf_4"/>
    <property type="match status" value="1"/>
</dbReference>
<evidence type="ECO:0000256" key="2">
    <source>
        <dbReference type="ARBA" id="ARBA00022475"/>
    </source>
</evidence>
<keyword evidence="13" id="KW-0479">Metal-binding</keyword>
<name>A4BIW7_9GAMM</name>
<feature type="transmembrane region" description="Helical" evidence="12">
    <location>
        <begin position="154"/>
        <end position="172"/>
    </location>
</feature>
<dbReference type="GO" id="GO:0000287">
    <property type="term" value="F:magnesium ion binding"/>
    <property type="evidence" value="ECO:0007669"/>
    <property type="project" value="InterPro"/>
</dbReference>
<feature type="transmembrane region" description="Helical" evidence="12">
    <location>
        <begin position="236"/>
        <end position="255"/>
    </location>
</feature>
<dbReference type="CDD" id="cd06853">
    <property type="entry name" value="GT_WecA_like"/>
    <property type="match status" value="1"/>
</dbReference>
<evidence type="ECO:0000313" key="14">
    <source>
        <dbReference type="EMBL" id="EAR07900.1"/>
    </source>
</evidence>
<keyword evidence="9 12" id="KW-1133">Transmembrane helix</keyword>
<feature type="transmembrane region" description="Helical" evidence="12">
    <location>
        <begin position="314"/>
        <end position="338"/>
    </location>
</feature>
<evidence type="ECO:0000256" key="12">
    <source>
        <dbReference type="HAMAP-Rule" id="MF_02030"/>
    </source>
</evidence>
<keyword evidence="8 12" id="KW-0448">Lipopolysaccharide biosynthesis</keyword>
<evidence type="ECO:0000256" key="9">
    <source>
        <dbReference type="ARBA" id="ARBA00022989"/>
    </source>
</evidence>
<evidence type="ECO:0000256" key="1">
    <source>
        <dbReference type="ARBA" id="ARBA00004651"/>
    </source>
</evidence>
<protein>
    <recommendedName>
        <fullName evidence="12">Undecaprenyl-phosphate alpha-N-acetylglucosaminyl 1-phosphate transferase</fullName>
        <ecNumber evidence="12">2.7.8.33</ecNumber>
    </recommendedName>
    <alternativeName>
        <fullName evidence="12">UDP-GlcNAc:undecaprenyl-phosphate GlcNAc-1-phosphate transferase</fullName>
    </alternativeName>
    <alternativeName>
        <fullName evidence="12">Undecaprenyl-phosphate GlcNAc-1-phosphate transferase</fullName>
    </alternativeName>
</protein>
<dbReference type="InterPro" id="IPR018480">
    <property type="entry name" value="PNAcMuramoyl-5peptid_Trfase_CS"/>
</dbReference>
<evidence type="ECO:0000256" key="3">
    <source>
        <dbReference type="ARBA" id="ARBA00022519"/>
    </source>
</evidence>
<feature type="transmembrane region" description="Helical" evidence="12">
    <location>
        <begin position="39"/>
        <end position="61"/>
    </location>
</feature>
<gene>
    <name evidence="12" type="primary">wecA</name>
    <name evidence="14" type="ORF">MED297_15260</name>
</gene>
<dbReference type="STRING" id="314283.MED297_15260"/>
<evidence type="ECO:0000313" key="15">
    <source>
        <dbReference type="Proteomes" id="UP000005953"/>
    </source>
</evidence>
<feature type="binding site" evidence="13">
    <location>
        <position position="147"/>
    </location>
    <ligand>
        <name>Mg(2+)</name>
        <dbReference type="ChEBI" id="CHEBI:18420"/>
    </ligand>
</feature>
<dbReference type="RefSeq" id="WP_008043151.1">
    <property type="nucleotide sequence ID" value="NZ_CH724150.1"/>
</dbReference>
<dbReference type="EC" id="2.7.8.33" evidence="12"/>
<reference evidence="14 15" key="1">
    <citation type="submission" date="2006-02" db="EMBL/GenBank/DDBJ databases">
        <authorList>
            <person name="Pinhassi J."/>
            <person name="Pedros-Alio C."/>
            <person name="Ferriera S."/>
            <person name="Johnson J."/>
            <person name="Kravitz S."/>
            <person name="Halpern A."/>
            <person name="Remington K."/>
            <person name="Beeson K."/>
            <person name="Tran B."/>
            <person name="Rogers Y.-H."/>
            <person name="Friedman R."/>
            <person name="Venter J.C."/>
        </authorList>
    </citation>
    <scope>NUCLEOTIDE SEQUENCE [LARGE SCALE GENOMIC DNA]</scope>
    <source>
        <strain evidence="14 15">MED297</strain>
    </source>
</reference>
<keyword evidence="5 12" id="KW-0808">Transferase</keyword>
<dbReference type="GO" id="GO:0009243">
    <property type="term" value="P:O antigen biosynthetic process"/>
    <property type="evidence" value="ECO:0007669"/>
    <property type="project" value="UniProtKB-UniRule"/>
</dbReference>
<evidence type="ECO:0000256" key="10">
    <source>
        <dbReference type="ARBA" id="ARBA00023136"/>
    </source>
</evidence>
<keyword evidence="2 12" id="KW-1003">Cell membrane</keyword>
<comment type="pathway">
    <text evidence="12">Bacterial outer membrane biogenesis; LPS O-antigen biosynthesis.</text>
</comment>
<dbReference type="InterPro" id="IPR000715">
    <property type="entry name" value="Glycosyl_transferase_4"/>
</dbReference>
<dbReference type="OrthoDB" id="9783652at2"/>
<feature type="transmembrane region" description="Helical" evidence="12">
    <location>
        <begin position="67"/>
        <end position="84"/>
    </location>
</feature>
<dbReference type="PANTHER" id="PTHR22926">
    <property type="entry name" value="PHOSPHO-N-ACETYLMURAMOYL-PENTAPEPTIDE-TRANSFERASE"/>
    <property type="match status" value="1"/>
</dbReference>
<comment type="similarity">
    <text evidence="12">Belongs to the glycosyltransferase 4 family. WecA subfamily.</text>
</comment>
<dbReference type="PANTHER" id="PTHR22926:SF3">
    <property type="entry name" value="UNDECAPRENYL-PHOSPHATE ALPHA-N-ACETYLGLUCOSAMINYL 1-PHOSPHATE TRANSFERASE"/>
    <property type="match status" value="1"/>
</dbReference>
<comment type="cofactor">
    <cofactor evidence="12">
        <name>Mn(2+)</name>
        <dbReference type="ChEBI" id="CHEBI:29035"/>
    </cofactor>
</comment>
<comment type="cofactor">
    <cofactor evidence="12 13">
        <name>Mg(2+)</name>
        <dbReference type="ChEBI" id="CHEBI:18420"/>
    </cofactor>
</comment>
<keyword evidence="3 12" id="KW-0997">Cell inner membrane</keyword>
<dbReference type="PROSITE" id="PS01348">
    <property type="entry name" value="MRAY_2"/>
    <property type="match status" value="1"/>
</dbReference>
<feature type="transmembrane region" description="Helical" evidence="12">
    <location>
        <begin position="129"/>
        <end position="147"/>
    </location>
</feature>
<organism evidence="14 15">
    <name type="scientific">Reinekea blandensis MED297</name>
    <dbReference type="NCBI Taxonomy" id="314283"/>
    <lineage>
        <taxon>Bacteria</taxon>
        <taxon>Pseudomonadati</taxon>
        <taxon>Pseudomonadota</taxon>
        <taxon>Gammaproteobacteria</taxon>
        <taxon>Oceanospirillales</taxon>
        <taxon>Saccharospirillaceae</taxon>
        <taxon>Reinekea</taxon>
    </lineage>
</organism>
<evidence type="ECO:0000256" key="5">
    <source>
        <dbReference type="ARBA" id="ARBA00022679"/>
    </source>
</evidence>
<feature type="transmembrane region" description="Helical" evidence="12">
    <location>
        <begin position="208"/>
        <end position="230"/>
    </location>
</feature>
<feature type="transmembrane region" description="Helical" evidence="12">
    <location>
        <begin position="287"/>
        <end position="308"/>
    </location>
</feature>
<evidence type="ECO:0000256" key="4">
    <source>
        <dbReference type="ARBA" id="ARBA00022676"/>
    </source>
</evidence>
<feature type="transmembrane region" description="Helical" evidence="12">
    <location>
        <begin position="178"/>
        <end position="196"/>
    </location>
</feature>
<feature type="transmembrane region" description="Helical" evidence="12">
    <location>
        <begin position="91"/>
        <end position="109"/>
    </location>
</feature>
<evidence type="ECO:0000256" key="8">
    <source>
        <dbReference type="ARBA" id="ARBA00022985"/>
    </source>
</evidence>
<keyword evidence="10 12" id="KW-0472">Membrane</keyword>
<keyword evidence="7 12" id="KW-0460">Magnesium</keyword>
<keyword evidence="11 12" id="KW-0464">Manganese</keyword>
<dbReference type="GO" id="GO:0044038">
    <property type="term" value="P:cell wall macromolecule biosynthetic process"/>
    <property type="evidence" value="ECO:0007669"/>
    <property type="project" value="TreeGrafter"/>
</dbReference>
<evidence type="ECO:0000256" key="6">
    <source>
        <dbReference type="ARBA" id="ARBA00022692"/>
    </source>
</evidence>
<comment type="subcellular location">
    <subcellularLocation>
        <location evidence="12">Cell inner membrane</location>
        <topology evidence="12">Multi-pass membrane protein</topology>
    </subcellularLocation>
    <subcellularLocation>
        <location evidence="1">Cell membrane</location>
        <topology evidence="1">Multi-pass membrane protein</topology>
    </subcellularLocation>
</comment>
<dbReference type="GO" id="GO:0009276">
    <property type="term" value="C:Gram-negative-bacterium-type cell wall"/>
    <property type="evidence" value="ECO:0007669"/>
    <property type="project" value="InterPro"/>
</dbReference>
<dbReference type="Proteomes" id="UP000005953">
    <property type="component" value="Unassembled WGS sequence"/>
</dbReference>
<dbReference type="EMBL" id="AAOE01000029">
    <property type="protein sequence ID" value="EAR07900.1"/>
    <property type="molecule type" value="Genomic_DNA"/>
</dbReference>
<dbReference type="HAMAP" id="MF_02030">
    <property type="entry name" value="WecA_Gammaproteo"/>
    <property type="match status" value="1"/>
</dbReference>
<feature type="transmembrane region" description="Helical" evidence="12">
    <location>
        <begin position="6"/>
        <end position="27"/>
    </location>
</feature>
<dbReference type="GO" id="GO:0071555">
    <property type="term" value="P:cell wall organization"/>
    <property type="evidence" value="ECO:0007669"/>
    <property type="project" value="TreeGrafter"/>
</dbReference>
<sequence>MIEFISAFIGVFIVSWMLTPLSAKVGLVDKPVGRKQHKGDIPLIGGLAMFASCSVAALFFVPHSSEMTYLLAACGMLVMTGSIDDRFDLHYYIRLGVQALATAMLIWGANTQLTSFGNLFGFGEIQLGWLSIPVTFIAVIGMINAFNMIDGIDGLSGGLTLISAIGLYFLIGDKISDGAQNILLLLMGALTAYLILNVHIFPKWTTKIFMGDAGSMVLGFVITSFLIRYSQESKEIMMPVTALWIAAIPLLDILVTTIRRVRHGKNPFHPDRTHVHHIFLRAGFSKATTLTILLVIQTLFICIGVMLQRNAPPLGSLLVFLVFFTGYLNAIGHAFKLAKYLRKTKKRKNTL</sequence>
<dbReference type="HOGENOM" id="CLU_023982_1_0_6"/>
<dbReference type="AlphaFoldDB" id="A4BIW7"/>
<proteinExistence type="inferred from homology"/>
<keyword evidence="6 12" id="KW-0812">Transmembrane</keyword>
<keyword evidence="4 12" id="KW-0328">Glycosyltransferase</keyword>
<dbReference type="GO" id="GO:0030145">
    <property type="term" value="F:manganese ion binding"/>
    <property type="evidence" value="ECO:0007669"/>
    <property type="project" value="InterPro"/>
</dbReference>
<dbReference type="GO" id="GO:0005886">
    <property type="term" value="C:plasma membrane"/>
    <property type="evidence" value="ECO:0007669"/>
    <property type="project" value="UniProtKB-SubCell"/>
</dbReference>
<evidence type="ECO:0000256" key="13">
    <source>
        <dbReference type="PIRSR" id="PIRSR600715-1"/>
    </source>
</evidence>
<dbReference type="GO" id="GO:0036380">
    <property type="term" value="F:UDP-N-acetylglucosamine-undecaprenyl-phosphate N-acetylglucosaminephosphotransferase activity"/>
    <property type="evidence" value="ECO:0007669"/>
    <property type="project" value="UniProtKB-UniRule"/>
</dbReference>
<comment type="caution">
    <text evidence="14">The sequence shown here is derived from an EMBL/GenBank/DDBJ whole genome shotgun (WGS) entry which is preliminary data.</text>
</comment>
<comment type="function">
    <text evidence="12">Catalyzes the transfer of the GlcNAc-1-phosphate moiety from UDP-GlcNAc onto the carrier lipid undecaprenyl phosphate (C55-P), yielding GlcNAc-pyrophosphoryl-undecaprenyl (GlcNAc-PP-C55).</text>
</comment>